<dbReference type="GO" id="GO:0000162">
    <property type="term" value="P:L-tryptophan biosynthetic process"/>
    <property type="evidence" value="ECO:0007669"/>
    <property type="project" value="InterPro"/>
</dbReference>
<evidence type="ECO:0000259" key="3">
    <source>
        <dbReference type="Pfam" id="PF02885"/>
    </source>
</evidence>
<dbReference type="InterPro" id="IPR005940">
    <property type="entry name" value="Anthranilate_Pribosyl_Tfrase"/>
</dbReference>
<dbReference type="Proteomes" id="UP000036959">
    <property type="component" value="Unassembled WGS sequence"/>
</dbReference>
<dbReference type="SUPFAM" id="SSF47648">
    <property type="entry name" value="Nucleoside phosphorylase/phosphoribosyltransferase N-terminal domain"/>
    <property type="match status" value="1"/>
</dbReference>
<dbReference type="Gene3D" id="1.20.970.10">
    <property type="entry name" value="Transferase, Pyrimidine Nucleoside Phosphorylase, Chain C"/>
    <property type="match status" value="1"/>
</dbReference>
<dbReference type="RefSeq" id="WP_050455228.1">
    <property type="nucleotide sequence ID" value="NZ_LFJJ01000173.1"/>
</dbReference>
<dbReference type="AlphaFoldDB" id="A0A0L0M8S7"/>
<dbReference type="PANTHER" id="PTHR43285:SF4">
    <property type="entry name" value="TRANSFERASE"/>
    <property type="match status" value="1"/>
</dbReference>
<dbReference type="EMBL" id="LFJJ01000173">
    <property type="protein sequence ID" value="KND58700.1"/>
    <property type="molecule type" value="Genomic_DNA"/>
</dbReference>
<organism evidence="4 5">
    <name type="scientific">Candidatus Burkholderia verschuerenii</name>
    <dbReference type="NCBI Taxonomy" id="242163"/>
    <lineage>
        <taxon>Bacteria</taxon>
        <taxon>Pseudomonadati</taxon>
        <taxon>Pseudomonadota</taxon>
        <taxon>Betaproteobacteria</taxon>
        <taxon>Burkholderiales</taxon>
        <taxon>Burkholderiaceae</taxon>
        <taxon>Burkholderia</taxon>
    </lineage>
</organism>
<feature type="domain" description="Glycosyl transferase family 3 N-terminal" evidence="3">
    <location>
        <begin position="14"/>
        <end position="74"/>
    </location>
</feature>
<dbReference type="EC" id="2.4.2.18" evidence="4"/>
<gene>
    <name evidence="4" type="ORF">BVER_03191</name>
</gene>
<dbReference type="PANTHER" id="PTHR43285">
    <property type="entry name" value="ANTHRANILATE PHOSPHORIBOSYLTRANSFERASE"/>
    <property type="match status" value="1"/>
</dbReference>
<evidence type="ECO:0000256" key="1">
    <source>
        <dbReference type="ARBA" id="ARBA00022676"/>
    </source>
</evidence>
<dbReference type="InterPro" id="IPR036320">
    <property type="entry name" value="Glycosyl_Trfase_fam3_N_dom_sf"/>
</dbReference>
<dbReference type="SUPFAM" id="SSF52418">
    <property type="entry name" value="Nucleoside phosphorylase/phosphoribosyltransferase catalytic domain"/>
    <property type="match status" value="1"/>
</dbReference>
<keyword evidence="2 4" id="KW-0808">Transferase</keyword>
<dbReference type="InterPro" id="IPR035902">
    <property type="entry name" value="Nuc_phospho_transferase"/>
</dbReference>
<evidence type="ECO:0000313" key="5">
    <source>
        <dbReference type="Proteomes" id="UP000036959"/>
    </source>
</evidence>
<dbReference type="Pfam" id="PF02885">
    <property type="entry name" value="Glycos_trans_3N"/>
    <property type="match status" value="1"/>
</dbReference>
<dbReference type="GO" id="GO:0005829">
    <property type="term" value="C:cytosol"/>
    <property type="evidence" value="ECO:0007669"/>
    <property type="project" value="TreeGrafter"/>
</dbReference>
<dbReference type="GO" id="GO:0004048">
    <property type="term" value="F:anthranilate phosphoribosyltransferase activity"/>
    <property type="evidence" value="ECO:0007669"/>
    <property type="project" value="UniProtKB-EC"/>
</dbReference>
<dbReference type="OrthoDB" id="9768896at2"/>
<dbReference type="NCBIfam" id="NF006005">
    <property type="entry name" value="PRK08136.1"/>
    <property type="match status" value="1"/>
</dbReference>
<dbReference type="PATRIC" id="fig|242163.4.peg.2075"/>
<reference evidence="5" key="1">
    <citation type="submission" date="2015-06" db="EMBL/GenBank/DDBJ databases">
        <title>Comparative genomics of Burkholderia leaf nodule symbionts.</title>
        <authorList>
            <person name="Carlier A."/>
            <person name="Eberl L."/>
            <person name="Pinto-Carbo M."/>
        </authorList>
    </citation>
    <scope>NUCLEOTIDE SEQUENCE [LARGE SCALE GENOMIC DNA]</scope>
    <source>
        <strain evidence="5">UZHbot4</strain>
    </source>
</reference>
<sequence>MTDTDSTSFPCARYIKEIGRGPNGARALSRDDTYALYEAILDGRVSELELGAVLLAYRVKGETAAELAAMLSAAHRSFEPLHVQEGREHARPVSIPSYNGARKQPNLTPLLALMLAREGVPVLVHGVTDDPGRVTSAEIFAELGIPHAASHDEIEDSLASRRLAFAPIASLSPKLARLLSIRRIMGVRNSTHTLVKILQPFAEPGLRLVNYTHPEYRESLTGLFTEHSDAAQGGALLARGTEGEAVADTRRQVQVDWFHDGQMQTLISPEHSQPHAPHVEMPESLDAATTARWIESVMRGDVPVPPAVARQVEVIAEVVRKPVEASDNQPKPN</sequence>
<proteinExistence type="predicted"/>
<protein>
    <submittedName>
        <fullName evidence="4">Anthranilate phosphoribosyltransferase like</fullName>
        <ecNumber evidence="4">2.4.2.18</ecNumber>
    </submittedName>
</protein>
<accession>A0A0L0M8S7</accession>
<evidence type="ECO:0000313" key="4">
    <source>
        <dbReference type="EMBL" id="KND58700.1"/>
    </source>
</evidence>
<name>A0A0L0M8S7_9BURK</name>
<keyword evidence="1 4" id="KW-0328">Glycosyltransferase</keyword>
<dbReference type="InterPro" id="IPR017459">
    <property type="entry name" value="Glycosyl_Trfase_fam3_N_dom"/>
</dbReference>
<dbReference type="Gene3D" id="3.40.1030.10">
    <property type="entry name" value="Nucleoside phosphorylase/phosphoribosyltransferase catalytic domain"/>
    <property type="match status" value="1"/>
</dbReference>
<keyword evidence="5" id="KW-1185">Reference proteome</keyword>
<comment type="caution">
    <text evidence="4">The sequence shown here is derived from an EMBL/GenBank/DDBJ whole genome shotgun (WGS) entry which is preliminary data.</text>
</comment>
<evidence type="ECO:0000256" key="2">
    <source>
        <dbReference type="ARBA" id="ARBA00022679"/>
    </source>
</evidence>